<evidence type="ECO:0000259" key="11">
    <source>
        <dbReference type="Pfam" id="PF26250"/>
    </source>
</evidence>
<dbReference type="PANTHER" id="PTHR23079">
    <property type="entry name" value="RNA-DEPENDENT RNA POLYMERASE"/>
    <property type="match status" value="1"/>
</dbReference>
<dbReference type="InterPro" id="IPR058752">
    <property type="entry name" value="RDRP_C_head"/>
</dbReference>
<feature type="domain" description="RDRP helical" evidence="12">
    <location>
        <begin position="301"/>
        <end position="367"/>
    </location>
</feature>
<evidence type="ECO:0000256" key="8">
    <source>
        <dbReference type="RuleBase" id="RU363098"/>
    </source>
</evidence>
<evidence type="ECO:0000313" key="14">
    <source>
        <dbReference type="EMBL" id="KAG6403947.1"/>
    </source>
</evidence>
<dbReference type="InterPro" id="IPR057596">
    <property type="entry name" value="RDRP_core"/>
</dbReference>
<dbReference type="Pfam" id="PF24823">
    <property type="entry name" value="PH_RDR2"/>
    <property type="match status" value="1"/>
</dbReference>
<evidence type="ECO:0000256" key="3">
    <source>
        <dbReference type="ARBA" id="ARBA00022679"/>
    </source>
</evidence>
<evidence type="ECO:0000256" key="6">
    <source>
        <dbReference type="ARBA" id="ARBA00023158"/>
    </source>
</evidence>
<dbReference type="SUPFAM" id="SSF54928">
    <property type="entry name" value="RNA-binding domain, RBD"/>
    <property type="match status" value="1"/>
</dbReference>
<proteinExistence type="inferred from homology"/>
<comment type="function">
    <text evidence="8">Probably involved in the RNA silencing pathway and required for the generation of small interfering RNAs (siRNAs).</text>
</comment>
<keyword evidence="5 8" id="KW-0694">RNA-binding</keyword>
<gene>
    <name evidence="14" type="ORF">SASPL_136181</name>
</gene>
<keyword evidence="2 8" id="KW-0696">RNA-directed RNA polymerase</keyword>
<feature type="domain" description="RDRP C-terminal head" evidence="13">
    <location>
        <begin position="998"/>
        <end position="1132"/>
    </location>
</feature>
<evidence type="ECO:0000256" key="1">
    <source>
        <dbReference type="ARBA" id="ARBA00005762"/>
    </source>
</evidence>
<dbReference type="Pfam" id="PF26253">
    <property type="entry name" value="RdRP_head"/>
    <property type="match status" value="1"/>
</dbReference>
<feature type="domain" description="RDR1/2-like RRM" evidence="11">
    <location>
        <begin position="14"/>
        <end position="93"/>
    </location>
</feature>
<dbReference type="InterPro" id="IPR058763">
    <property type="entry name" value="RRM_RDR1/2-like"/>
</dbReference>
<dbReference type="PANTHER" id="PTHR23079:SF5">
    <property type="entry name" value="RNA-DEPENDENT RNA POLYMERASE 2"/>
    <property type="match status" value="1"/>
</dbReference>
<keyword evidence="4 8" id="KW-0548">Nucleotidyltransferase</keyword>
<dbReference type="EMBL" id="PNBA02000013">
    <property type="protein sequence ID" value="KAG6403947.1"/>
    <property type="molecule type" value="Genomic_DNA"/>
</dbReference>
<dbReference type="GO" id="GO:0030422">
    <property type="term" value="P:siRNA processing"/>
    <property type="evidence" value="ECO:0007669"/>
    <property type="project" value="TreeGrafter"/>
</dbReference>
<dbReference type="GO" id="GO:0031380">
    <property type="term" value="C:nuclear RNA-directed RNA polymerase complex"/>
    <property type="evidence" value="ECO:0007669"/>
    <property type="project" value="TreeGrafter"/>
</dbReference>
<dbReference type="Pfam" id="PF26252">
    <property type="entry name" value="RdRP_helical"/>
    <property type="match status" value="1"/>
</dbReference>
<dbReference type="Pfam" id="PF05183">
    <property type="entry name" value="RdRP"/>
    <property type="match status" value="1"/>
</dbReference>
<evidence type="ECO:0000259" key="12">
    <source>
        <dbReference type="Pfam" id="PF26252"/>
    </source>
</evidence>
<dbReference type="GO" id="GO:0003968">
    <property type="term" value="F:RNA-directed RNA polymerase activity"/>
    <property type="evidence" value="ECO:0007669"/>
    <property type="project" value="UniProtKB-KW"/>
</dbReference>
<name>A0A8X8ZG68_SALSN</name>
<keyword evidence="15" id="KW-1185">Reference proteome</keyword>
<evidence type="ECO:0000313" key="15">
    <source>
        <dbReference type="Proteomes" id="UP000298416"/>
    </source>
</evidence>
<keyword evidence="3 8" id="KW-0808">Transferase</keyword>
<evidence type="ECO:0000259" key="9">
    <source>
        <dbReference type="Pfam" id="PF05183"/>
    </source>
</evidence>
<evidence type="ECO:0000256" key="5">
    <source>
        <dbReference type="ARBA" id="ARBA00022884"/>
    </source>
</evidence>
<dbReference type="Pfam" id="PF26250">
    <property type="entry name" value="RRM_RdRP1_2"/>
    <property type="match status" value="1"/>
</dbReference>
<comment type="caution">
    <text evidence="14">The sequence shown here is derived from an EMBL/GenBank/DDBJ whole genome shotgun (WGS) entry which is preliminary data.</text>
</comment>
<evidence type="ECO:0000256" key="4">
    <source>
        <dbReference type="ARBA" id="ARBA00022695"/>
    </source>
</evidence>
<comment type="similarity">
    <text evidence="1 8">Belongs to the RdRP family.</text>
</comment>
<keyword evidence="6 8" id="KW-0943">RNA-mediated gene silencing</keyword>
<feature type="domain" description="RDR1/2-like PH-like" evidence="10">
    <location>
        <begin position="117"/>
        <end position="279"/>
    </location>
</feature>
<evidence type="ECO:0000256" key="2">
    <source>
        <dbReference type="ARBA" id="ARBA00022484"/>
    </source>
</evidence>
<evidence type="ECO:0000259" key="10">
    <source>
        <dbReference type="Pfam" id="PF24823"/>
    </source>
</evidence>
<dbReference type="GO" id="GO:0003723">
    <property type="term" value="F:RNA binding"/>
    <property type="evidence" value="ECO:0007669"/>
    <property type="project" value="UniProtKB-KW"/>
</dbReference>
<dbReference type="InterPro" id="IPR058751">
    <property type="entry name" value="RDRP_helical"/>
</dbReference>
<comment type="catalytic activity">
    <reaction evidence="7 8">
        <text>RNA(n) + a ribonucleoside 5'-triphosphate = RNA(n+1) + diphosphate</text>
        <dbReference type="Rhea" id="RHEA:21248"/>
        <dbReference type="Rhea" id="RHEA-COMP:14527"/>
        <dbReference type="Rhea" id="RHEA-COMP:17342"/>
        <dbReference type="ChEBI" id="CHEBI:33019"/>
        <dbReference type="ChEBI" id="CHEBI:61557"/>
        <dbReference type="ChEBI" id="CHEBI:140395"/>
        <dbReference type="EC" id="2.7.7.48"/>
    </reaction>
</comment>
<dbReference type="InterPro" id="IPR007855">
    <property type="entry name" value="RDRP"/>
</dbReference>
<dbReference type="EC" id="2.7.7.48" evidence="8"/>
<accession>A0A8X8ZG68</accession>
<dbReference type="AlphaFoldDB" id="A0A8X8ZG68"/>
<reference evidence="14" key="1">
    <citation type="submission" date="2018-01" db="EMBL/GenBank/DDBJ databases">
        <authorList>
            <person name="Mao J.F."/>
        </authorList>
    </citation>
    <scope>NUCLEOTIDE SEQUENCE</scope>
    <source>
        <strain evidence="14">Huo1</strain>
        <tissue evidence="14">Leaf</tissue>
    </source>
</reference>
<dbReference type="Proteomes" id="UP000298416">
    <property type="component" value="Unassembled WGS sequence"/>
</dbReference>
<sequence>MIIPCLAEARPTLTLKVSNIPPIAIAKDLQAFLQSILGPDTLYAVEIFTERDNWKSRGHGRVQFETPEAKIEALSLSQHRNLLFNGYYLTLAHSLEEIIIRPVDPVYRVGGGAGSVLFAGIMIRPDCMGTLESWGGMKLWFMPDRKCIHFFVEHALQSYKLEVQFGDVLESRPCCLDKAHKKVNAILLKCCAMMNAVMLRHAPKVFKKVSGPKIASRFTTDRYHICKEDNDFIWVRTTDFSGIKSIGYLSALCWEIEEGFSNLDLYTSLPYYTEDVTELWFEEVQFEHASNLVPIVKNNSDFQVPYEVLFQINSLVHRQKLSLSAINNDVFQVLSKMDMDTALLILKEMHKLHSTCYEPKSFIENQPSITTHNCKNLPSAASKRLIEHNIMSCHRVMVTPTKIFCLGPELESSNYIVKNFADYASDFMRVTFVDEDWGRLSVSAVSTSIMKGIFAKPYRTDIYRRIVSVLRDGIVIGDKKFEFLAFSASQLRSNSVWMFASNDHVKAEDIREWMGCFNKIRSISKCAARMGQMFSSSVQTLQVNPRDVELIPDIEAISDGVKHCFSDGIGKISTAFAREVVRKLGLSHIPSAFQIRYGGYKGVIAVDRHSFRKLSLRSSMLKFESSNCMLNITKWSESQPCYLNREIITLFSTLGVKDSVFLAMQDQQLQLLGTMLTNAKAALNVLESTGGGDMKSFMARMLLQGYEPKKEPYLLTMLQSHLENQISDIRSRGRIFVPKGRVLVGCLDESGTLEYGQVFVRLTMNTAELEGGDKPFFQRVDETTSILKGKVVVTKNPCLHPGDVRVLEAIFDVKLLEDNMVDCLVFPQKGERPHPNECSGGDLDGDLYFISWDVDLIPPRTVTPMDYTGRRPRIMDHEVTIEEIQTFFADYMISDTLGAISNAHLVHADCEPEKALSPKCLELANLHSMAVDFAKTGAPAEMPRYLKPREFPDFMERWEKPTYVSHGALGKLYRATIQFIKQMKPDPVFPDEIPADAFDPDLIVDGYESFIAAAESHKEQYIDRMNALFSYYDAESEVEILTGNLHRKSGYLQYDNRRYGEVRERILVSVKSLMKEVKGWFRSCCGSEGEEQQKLASAWYYVTYHRSYSSGSRNCLGFPWSVGDILMDIKEAKSKMLLEYSVE</sequence>
<organism evidence="14">
    <name type="scientific">Salvia splendens</name>
    <name type="common">Scarlet sage</name>
    <dbReference type="NCBI Taxonomy" id="180675"/>
    <lineage>
        <taxon>Eukaryota</taxon>
        <taxon>Viridiplantae</taxon>
        <taxon>Streptophyta</taxon>
        <taxon>Embryophyta</taxon>
        <taxon>Tracheophyta</taxon>
        <taxon>Spermatophyta</taxon>
        <taxon>Magnoliopsida</taxon>
        <taxon>eudicotyledons</taxon>
        <taxon>Gunneridae</taxon>
        <taxon>Pentapetalae</taxon>
        <taxon>asterids</taxon>
        <taxon>lamiids</taxon>
        <taxon>Lamiales</taxon>
        <taxon>Lamiaceae</taxon>
        <taxon>Nepetoideae</taxon>
        <taxon>Mentheae</taxon>
        <taxon>Salviinae</taxon>
        <taxon>Salvia</taxon>
        <taxon>Salvia subgen. Calosphace</taxon>
        <taxon>core Calosphace</taxon>
    </lineage>
</organism>
<dbReference type="InterPro" id="IPR057590">
    <property type="entry name" value="PH_RDR1/2-like"/>
</dbReference>
<feature type="domain" description="RDRP core" evidence="9">
    <location>
        <begin position="398"/>
        <end position="975"/>
    </location>
</feature>
<evidence type="ECO:0000259" key="13">
    <source>
        <dbReference type="Pfam" id="PF26253"/>
    </source>
</evidence>
<evidence type="ECO:0000256" key="7">
    <source>
        <dbReference type="ARBA" id="ARBA00048744"/>
    </source>
</evidence>
<protein>
    <recommendedName>
        <fullName evidence="8">RNA-dependent RNA polymerase</fullName>
        <ecNumber evidence="8">2.7.7.48</ecNumber>
    </recommendedName>
</protein>
<reference evidence="14" key="2">
    <citation type="submission" date="2020-08" db="EMBL/GenBank/DDBJ databases">
        <title>Plant Genome Project.</title>
        <authorList>
            <person name="Zhang R.-G."/>
        </authorList>
    </citation>
    <scope>NUCLEOTIDE SEQUENCE</scope>
    <source>
        <strain evidence="14">Huo1</strain>
        <tissue evidence="14">Leaf</tissue>
    </source>
</reference>
<dbReference type="InterPro" id="IPR035979">
    <property type="entry name" value="RBD_domain_sf"/>
</dbReference>
<dbReference type="InterPro" id="IPR012677">
    <property type="entry name" value="Nucleotide-bd_a/b_plait_sf"/>
</dbReference>
<dbReference type="Gene3D" id="3.30.70.330">
    <property type="match status" value="1"/>
</dbReference>